<feature type="transmembrane region" description="Helical" evidence="2">
    <location>
        <begin position="74"/>
        <end position="97"/>
    </location>
</feature>
<feature type="compositionally biased region" description="Basic and acidic residues" evidence="1">
    <location>
        <begin position="52"/>
        <end position="68"/>
    </location>
</feature>
<name>A0A0E0DQV0_9ORYZ</name>
<sequence>MAAEIPRLALGGGRGGRGGSDYRCHRWLQRRRIRRQPRAQGSAWWSMSLRKGQKEKDRRKTERREKKMRETRTFYMDSLSSIGLIMYFNASSVLGQIHVSVMSTSKDHTF</sequence>
<evidence type="ECO:0000256" key="2">
    <source>
        <dbReference type="SAM" id="Phobius"/>
    </source>
</evidence>
<dbReference type="EnsemblPlants" id="OMERI05G12840.1">
    <property type="protein sequence ID" value="OMERI05G12840.1"/>
    <property type="gene ID" value="OMERI05G12840"/>
</dbReference>
<keyword evidence="4" id="KW-1185">Reference proteome</keyword>
<keyword evidence="2" id="KW-1133">Transmembrane helix</keyword>
<keyword evidence="2" id="KW-0812">Transmembrane</keyword>
<dbReference type="HOGENOM" id="CLU_2175031_0_0_1"/>
<evidence type="ECO:0000313" key="4">
    <source>
        <dbReference type="Proteomes" id="UP000008021"/>
    </source>
</evidence>
<dbReference type="Gramene" id="OMERI05G12840.1">
    <property type="protein sequence ID" value="OMERI05G12840.1"/>
    <property type="gene ID" value="OMERI05G12840"/>
</dbReference>
<organism evidence="3">
    <name type="scientific">Oryza meridionalis</name>
    <dbReference type="NCBI Taxonomy" id="40149"/>
    <lineage>
        <taxon>Eukaryota</taxon>
        <taxon>Viridiplantae</taxon>
        <taxon>Streptophyta</taxon>
        <taxon>Embryophyta</taxon>
        <taxon>Tracheophyta</taxon>
        <taxon>Spermatophyta</taxon>
        <taxon>Magnoliopsida</taxon>
        <taxon>Liliopsida</taxon>
        <taxon>Poales</taxon>
        <taxon>Poaceae</taxon>
        <taxon>BOP clade</taxon>
        <taxon>Oryzoideae</taxon>
        <taxon>Oryzeae</taxon>
        <taxon>Oryzinae</taxon>
        <taxon>Oryza</taxon>
    </lineage>
</organism>
<feature type="region of interest" description="Disordered" evidence="1">
    <location>
        <begin position="49"/>
        <end position="68"/>
    </location>
</feature>
<keyword evidence="2" id="KW-0472">Membrane</keyword>
<dbReference type="AlphaFoldDB" id="A0A0E0DQV0"/>
<dbReference type="Proteomes" id="UP000008021">
    <property type="component" value="Chromosome 5"/>
</dbReference>
<feature type="compositionally biased region" description="Gly residues" evidence="1">
    <location>
        <begin position="10"/>
        <end position="19"/>
    </location>
</feature>
<accession>A0A0E0DQV0</accession>
<protein>
    <submittedName>
        <fullName evidence="3">Uncharacterized protein</fullName>
    </submittedName>
</protein>
<evidence type="ECO:0000313" key="3">
    <source>
        <dbReference type="EnsemblPlants" id="OMERI05G12840.1"/>
    </source>
</evidence>
<proteinExistence type="predicted"/>
<reference evidence="3" key="2">
    <citation type="submission" date="2018-05" db="EMBL/GenBank/DDBJ databases">
        <title>OmerRS3 (Oryza meridionalis Reference Sequence Version 3).</title>
        <authorList>
            <person name="Zhang J."/>
            <person name="Kudrna D."/>
            <person name="Lee S."/>
            <person name="Talag J."/>
            <person name="Welchert J."/>
            <person name="Wing R.A."/>
        </authorList>
    </citation>
    <scope>NUCLEOTIDE SEQUENCE [LARGE SCALE GENOMIC DNA]</scope>
    <source>
        <strain evidence="3">cv. OR44</strain>
    </source>
</reference>
<reference evidence="3" key="1">
    <citation type="submission" date="2015-04" db="UniProtKB">
        <authorList>
            <consortium name="EnsemblPlants"/>
        </authorList>
    </citation>
    <scope>IDENTIFICATION</scope>
</reference>
<feature type="region of interest" description="Disordered" evidence="1">
    <location>
        <begin position="1"/>
        <end position="21"/>
    </location>
</feature>
<evidence type="ECO:0000256" key="1">
    <source>
        <dbReference type="SAM" id="MobiDB-lite"/>
    </source>
</evidence>